<gene>
    <name evidence="2" type="ORF">ETU09_04440</name>
</gene>
<dbReference type="InterPro" id="IPR043472">
    <property type="entry name" value="Macro_dom-like"/>
</dbReference>
<evidence type="ECO:0000259" key="1">
    <source>
        <dbReference type="PROSITE" id="PS51154"/>
    </source>
</evidence>
<dbReference type="Proteomes" id="UP000319499">
    <property type="component" value="Unassembled WGS sequence"/>
</dbReference>
<dbReference type="PANTHER" id="PTHR11106">
    <property type="entry name" value="GANGLIOSIDE INDUCED DIFFERENTIATION ASSOCIATED PROTEIN 2-RELATED"/>
    <property type="match status" value="1"/>
</dbReference>
<dbReference type="InterPro" id="IPR002589">
    <property type="entry name" value="Macro_dom"/>
</dbReference>
<dbReference type="AlphaFoldDB" id="A0A563DFR9"/>
<sequence>MKIEVCSADITNIEVDGIVNAANTSLLGGSGVDGAIHRKGGIEILEECKKIRSRQGGCKVGEAVYTVAGNLPSNYVIHTVGPVWSGGINKEKELLSLCYTNSLKIANQLQLKSIAFPNISTGIYKFPKPLAAEIAISSVINFLEKENTSLIKVYFVCLDQENEQLYRDNLRGRIELTH</sequence>
<dbReference type="RefSeq" id="WP_146261789.1">
    <property type="nucleotide sequence ID" value="NZ_SELG01000031.1"/>
</dbReference>
<protein>
    <submittedName>
        <fullName evidence="2">O-acetyl-ADP-ribose deacetylase</fullName>
    </submittedName>
</protein>
<dbReference type="PROSITE" id="PS51154">
    <property type="entry name" value="MACRO"/>
    <property type="match status" value="1"/>
</dbReference>
<dbReference type="EMBL" id="SELH01000016">
    <property type="protein sequence ID" value="TWP29096.1"/>
    <property type="molecule type" value="Genomic_DNA"/>
</dbReference>
<dbReference type="OrthoDB" id="6194521at2"/>
<reference evidence="2 3" key="1">
    <citation type="submission" date="2019-02" db="EMBL/GenBank/DDBJ databases">
        <title>Apibacter muscae sp. nov.: a novel member of the house fly microbiota.</title>
        <authorList>
            <person name="Park R."/>
        </authorList>
    </citation>
    <scope>NUCLEOTIDE SEQUENCE [LARGE SCALE GENOMIC DNA]</scope>
    <source>
        <strain evidence="2 3">AL1</strain>
    </source>
</reference>
<dbReference type="NCBIfam" id="NF001664">
    <property type="entry name" value="PRK00431.1-6"/>
    <property type="match status" value="1"/>
</dbReference>
<accession>A0A563DFR9</accession>
<dbReference type="Pfam" id="PF01661">
    <property type="entry name" value="Macro"/>
    <property type="match status" value="1"/>
</dbReference>
<dbReference type="SMART" id="SM00506">
    <property type="entry name" value="A1pp"/>
    <property type="match status" value="1"/>
</dbReference>
<organism evidence="2 3">
    <name type="scientific">Apibacter muscae</name>
    <dbReference type="NCBI Taxonomy" id="2509004"/>
    <lineage>
        <taxon>Bacteria</taxon>
        <taxon>Pseudomonadati</taxon>
        <taxon>Bacteroidota</taxon>
        <taxon>Flavobacteriia</taxon>
        <taxon>Flavobacteriales</taxon>
        <taxon>Weeksellaceae</taxon>
        <taxon>Apibacter</taxon>
    </lineage>
</organism>
<dbReference type="PANTHER" id="PTHR11106:SF27">
    <property type="entry name" value="MACRO DOMAIN-CONTAINING PROTEIN"/>
    <property type="match status" value="1"/>
</dbReference>
<proteinExistence type="predicted"/>
<keyword evidence="3" id="KW-1185">Reference proteome</keyword>
<comment type="caution">
    <text evidence="2">The sequence shown here is derived from an EMBL/GenBank/DDBJ whole genome shotgun (WGS) entry which is preliminary data.</text>
</comment>
<evidence type="ECO:0000313" key="3">
    <source>
        <dbReference type="Proteomes" id="UP000319499"/>
    </source>
</evidence>
<evidence type="ECO:0000313" key="2">
    <source>
        <dbReference type="EMBL" id="TWP29096.1"/>
    </source>
</evidence>
<feature type="domain" description="Macro" evidence="1">
    <location>
        <begin position="1"/>
        <end position="174"/>
    </location>
</feature>
<name>A0A563DFR9_9FLAO</name>
<dbReference type="Gene3D" id="3.40.220.10">
    <property type="entry name" value="Leucine Aminopeptidase, subunit E, domain 1"/>
    <property type="match status" value="1"/>
</dbReference>
<dbReference type="CDD" id="cd02908">
    <property type="entry name" value="Macro_OAADPr_deacetylase"/>
    <property type="match status" value="1"/>
</dbReference>
<dbReference type="SUPFAM" id="SSF52949">
    <property type="entry name" value="Macro domain-like"/>
    <property type="match status" value="1"/>
</dbReference>